<evidence type="ECO:0000256" key="16">
    <source>
        <dbReference type="ARBA" id="ARBA00049209"/>
    </source>
</evidence>
<feature type="binding site" evidence="17">
    <location>
        <position position="371"/>
    </location>
    <ligand>
        <name>(6S)-NADPHX</name>
        <dbReference type="ChEBI" id="CHEBI:64076"/>
    </ligand>
</feature>
<sequence length="506" mass="51555">MAAHGEVLTTRQMRAIEKAAIASGMVTATQLMERAGASAAQAIAARWPKGGAQALRVLILCGPGNNGGDGYVVARHLSRMGWQPRIVALAPPVSPEAREMAAAWDGEVVTFGAPAAPLGEELALCVDALFGTGLTRALAPEIAGLLRGISSAGVPIAALDLPSGICGDSGRILGGTRLPDAGLTVTFHRRKLGHILSDGGQLCGSVVTCDIGLEPWQQAAGDCVTLAGASAALLKQAGHKYSHGHALVLAGGPGQGGAARLAATAALRIGAGLVTLGCPATALPENAARLDAVMLQTVDEPADLTARLRDPRLNALCLGPGLGVTRARALVPAALQMPRATVLDADALSCFADNPDTLFANLHDRCVLTPHDGEFARLFPDLARRLRDDPAKGPAFSRLDAARSAAARSGAVVLLKGPDTVIAAPDGQSRIADATGDQAAPWLATAGSGDVLAGIITGLLAREWEPLDAAATAAWFHAASARNFGPGLISEDLSGQFSAVFRALSA</sequence>
<keyword evidence="9 18" id="KW-0630">Potassium</keyword>
<feature type="binding site" evidence="18">
    <location>
        <begin position="131"/>
        <end position="137"/>
    </location>
    <ligand>
        <name>(6S)-NADPHX</name>
        <dbReference type="ChEBI" id="CHEBI:64076"/>
    </ligand>
</feature>
<keyword evidence="6 17" id="KW-0547">Nucleotide-binding</keyword>
<evidence type="ECO:0000256" key="3">
    <source>
        <dbReference type="ARBA" id="ARBA00006001"/>
    </source>
</evidence>
<comment type="catalytic activity">
    <reaction evidence="2 18 19">
        <text>(6R)-NADPHX = (6S)-NADPHX</text>
        <dbReference type="Rhea" id="RHEA:32227"/>
        <dbReference type="ChEBI" id="CHEBI:64076"/>
        <dbReference type="ChEBI" id="CHEBI:64077"/>
        <dbReference type="EC" id="5.1.99.6"/>
    </reaction>
</comment>
<comment type="caution">
    <text evidence="18">Lacks conserved residue(s) required for the propagation of feature annotation.</text>
</comment>
<comment type="cofactor">
    <cofactor evidence="17">
        <name>Mg(2+)</name>
        <dbReference type="ChEBI" id="CHEBI:18420"/>
    </cofactor>
</comment>
<feature type="binding site" evidence="17">
    <location>
        <position position="321"/>
    </location>
    <ligand>
        <name>(6S)-NADPHX</name>
        <dbReference type="ChEBI" id="CHEBI:64076"/>
    </ligand>
</feature>
<dbReference type="GO" id="GO:0110051">
    <property type="term" value="P:metabolite repair"/>
    <property type="evidence" value="ECO:0007669"/>
    <property type="project" value="TreeGrafter"/>
</dbReference>
<organism evidence="22 23">
    <name type="scientific">Paracoccus laeviglucosivorans</name>
    <dbReference type="NCBI Taxonomy" id="1197861"/>
    <lineage>
        <taxon>Bacteria</taxon>
        <taxon>Pseudomonadati</taxon>
        <taxon>Pseudomonadota</taxon>
        <taxon>Alphaproteobacteria</taxon>
        <taxon>Rhodobacterales</taxon>
        <taxon>Paracoccaceae</taxon>
        <taxon>Paracoccus</taxon>
    </lineage>
</organism>
<feature type="binding site" evidence="17">
    <location>
        <begin position="416"/>
        <end position="420"/>
    </location>
    <ligand>
        <name>AMP</name>
        <dbReference type="ChEBI" id="CHEBI:456215"/>
    </ligand>
</feature>
<dbReference type="EMBL" id="FXTK01000004">
    <property type="protein sequence ID" value="SMO57431.1"/>
    <property type="molecule type" value="Genomic_DNA"/>
</dbReference>
<dbReference type="Gene3D" id="3.40.1190.20">
    <property type="match status" value="1"/>
</dbReference>
<comment type="catalytic activity">
    <reaction evidence="15 17 19">
        <text>(6S)-NADHX + ADP = AMP + phosphate + NADH + H(+)</text>
        <dbReference type="Rhea" id="RHEA:32223"/>
        <dbReference type="ChEBI" id="CHEBI:15378"/>
        <dbReference type="ChEBI" id="CHEBI:43474"/>
        <dbReference type="ChEBI" id="CHEBI:57945"/>
        <dbReference type="ChEBI" id="CHEBI:64074"/>
        <dbReference type="ChEBI" id="CHEBI:456215"/>
        <dbReference type="ChEBI" id="CHEBI:456216"/>
        <dbReference type="EC" id="4.2.1.136"/>
    </reaction>
</comment>
<evidence type="ECO:0000256" key="5">
    <source>
        <dbReference type="ARBA" id="ARBA00022723"/>
    </source>
</evidence>
<keyword evidence="8 17" id="KW-0521">NADP</keyword>
<comment type="function">
    <text evidence="18">Catalyzes the epimerization of the S- and R-forms of NAD(P)HX, a damaged form of NAD(P)H that is a result of enzymatic or heat-dependent hydration. This is a prerequisite for the S-specific NAD(P)H-hydrate dehydratase to allow the repair of both epimers of NAD(P)HX.</text>
</comment>
<evidence type="ECO:0000256" key="14">
    <source>
        <dbReference type="ARBA" id="ARBA00025153"/>
    </source>
</evidence>
<evidence type="ECO:0000313" key="23">
    <source>
        <dbReference type="Proteomes" id="UP000319014"/>
    </source>
</evidence>
<keyword evidence="22" id="KW-0418">Kinase</keyword>
<dbReference type="PIRSF" id="PIRSF017184">
    <property type="entry name" value="Nnr"/>
    <property type="match status" value="1"/>
</dbReference>
<evidence type="ECO:0000313" key="22">
    <source>
        <dbReference type="EMBL" id="SMO57431.1"/>
    </source>
</evidence>
<evidence type="ECO:0000256" key="7">
    <source>
        <dbReference type="ARBA" id="ARBA00022840"/>
    </source>
</evidence>
<dbReference type="InterPro" id="IPR029056">
    <property type="entry name" value="Ribokinase-like"/>
</dbReference>
<dbReference type="PANTHER" id="PTHR12592">
    <property type="entry name" value="ATP-DEPENDENT (S)-NAD(P)H-HYDRATE DEHYDRATASE FAMILY MEMBER"/>
    <property type="match status" value="1"/>
</dbReference>
<dbReference type="PROSITE" id="PS01050">
    <property type="entry name" value="YJEF_C_2"/>
    <property type="match status" value="1"/>
</dbReference>
<dbReference type="PROSITE" id="PS51383">
    <property type="entry name" value="YJEF_C_3"/>
    <property type="match status" value="1"/>
</dbReference>
<accession>A0A521CF80</accession>
<dbReference type="InterPro" id="IPR017953">
    <property type="entry name" value="Carbohydrate_kinase_pred_CS"/>
</dbReference>
<evidence type="ECO:0000256" key="15">
    <source>
        <dbReference type="ARBA" id="ARBA00048238"/>
    </source>
</evidence>
<feature type="domain" description="YjeF C-terminal" evidence="20">
    <location>
        <begin position="223"/>
        <end position="504"/>
    </location>
</feature>
<evidence type="ECO:0000256" key="2">
    <source>
        <dbReference type="ARBA" id="ARBA00000909"/>
    </source>
</evidence>
<feature type="binding site" evidence="18">
    <location>
        <position position="163"/>
    </location>
    <ligand>
        <name>K(+)</name>
        <dbReference type="ChEBI" id="CHEBI:29103"/>
    </ligand>
</feature>
<dbReference type="OrthoDB" id="9806925at2"/>
<dbReference type="HAMAP" id="MF_01966">
    <property type="entry name" value="NADHX_epimerase"/>
    <property type="match status" value="1"/>
</dbReference>
<dbReference type="GO" id="GO:0005524">
    <property type="term" value="F:ATP binding"/>
    <property type="evidence" value="ECO:0007669"/>
    <property type="project" value="UniProtKB-UniRule"/>
</dbReference>
<keyword evidence="5 18" id="KW-0479">Metal-binding</keyword>
<feature type="binding site" evidence="17">
    <location>
        <position position="449"/>
    </location>
    <ligand>
        <name>AMP</name>
        <dbReference type="ChEBI" id="CHEBI:456215"/>
    </ligand>
</feature>
<feature type="binding site" evidence="17">
    <location>
        <position position="450"/>
    </location>
    <ligand>
        <name>(6S)-NADPHX</name>
        <dbReference type="ChEBI" id="CHEBI:64076"/>
    </ligand>
</feature>
<dbReference type="Pfam" id="PF01256">
    <property type="entry name" value="Carb_kinase"/>
    <property type="match status" value="1"/>
</dbReference>
<dbReference type="AlphaFoldDB" id="A0A521CF80"/>
<evidence type="ECO:0000256" key="19">
    <source>
        <dbReference type="PIRNR" id="PIRNR017184"/>
    </source>
</evidence>
<comment type="similarity">
    <text evidence="4 19">In the C-terminal section; belongs to the NnrD/CARKD family.</text>
</comment>
<proteinExistence type="inferred from homology"/>
<evidence type="ECO:0000256" key="6">
    <source>
        <dbReference type="ARBA" id="ARBA00022741"/>
    </source>
</evidence>
<dbReference type="Pfam" id="PF03853">
    <property type="entry name" value="YjeF_N"/>
    <property type="match status" value="1"/>
</dbReference>
<keyword evidence="10 17" id="KW-0520">NAD</keyword>
<evidence type="ECO:0000256" key="13">
    <source>
        <dbReference type="ARBA" id="ARBA00023268"/>
    </source>
</evidence>
<keyword evidence="7 17" id="KW-0067">ATP-binding</keyword>
<dbReference type="NCBIfam" id="TIGR00196">
    <property type="entry name" value="yjeF_cterm"/>
    <property type="match status" value="1"/>
</dbReference>
<protein>
    <recommendedName>
        <fullName evidence="19">Bifunctional NAD(P)H-hydrate repair enzyme</fullName>
    </recommendedName>
    <alternativeName>
        <fullName evidence="19">Nicotinamide nucleotide repair protein</fullName>
    </alternativeName>
    <domain>
        <recommendedName>
            <fullName evidence="19">ADP-dependent (S)-NAD(P)H-hydrate dehydratase</fullName>
            <ecNumber evidence="19">4.2.1.136</ecNumber>
        </recommendedName>
        <alternativeName>
            <fullName evidence="19">ADP-dependent NAD(P)HX dehydratase</fullName>
        </alternativeName>
    </domain>
    <domain>
        <recommendedName>
            <fullName evidence="19">NAD(P)H-hydrate epimerase</fullName>
            <ecNumber evidence="19">5.1.99.6</ecNumber>
        </recommendedName>
    </domain>
</protein>
<keyword evidence="12 17" id="KW-0456">Lyase</keyword>
<evidence type="ECO:0000259" key="20">
    <source>
        <dbReference type="PROSITE" id="PS51383"/>
    </source>
</evidence>
<dbReference type="SUPFAM" id="SSF53613">
    <property type="entry name" value="Ribokinase-like"/>
    <property type="match status" value="1"/>
</dbReference>
<dbReference type="EC" id="4.2.1.136" evidence="19"/>
<dbReference type="CDD" id="cd01171">
    <property type="entry name" value="YXKO-related"/>
    <property type="match status" value="1"/>
</dbReference>
<dbReference type="PANTHER" id="PTHR12592:SF0">
    <property type="entry name" value="ATP-DEPENDENT (S)-NAD(P)H-HYDRATE DEHYDRATASE"/>
    <property type="match status" value="1"/>
</dbReference>
<reference evidence="22 23" key="1">
    <citation type="submission" date="2017-05" db="EMBL/GenBank/DDBJ databases">
        <authorList>
            <person name="Varghese N."/>
            <person name="Submissions S."/>
        </authorList>
    </citation>
    <scope>NUCLEOTIDE SEQUENCE [LARGE SCALE GENOMIC DNA]</scope>
    <source>
        <strain evidence="22 23">DSM 100094</strain>
    </source>
</reference>
<dbReference type="GO" id="GO:0046496">
    <property type="term" value="P:nicotinamide nucleotide metabolic process"/>
    <property type="evidence" value="ECO:0007669"/>
    <property type="project" value="UniProtKB-UniRule"/>
</dbReference>
<name>A0A521CF80_9RHOB</name>
<dbReference type="SUPFAM" id="SSF64153">
    <property type="entry name" value="YjeF N-terminal domain-like"/>
    <property type="match status" value="1"/>
</dbReference>
<dbReference type="NCBIfam" id="TIGR00197">
    <property type="entry name" value="yjeF_nterm"/>
    <property type="match status" value="1"/>
</dbReference>
<dbReference type="GO" id="GO:0016301">
    <property type="term" value="F:kinase activity"/>
    <property type="evidence" value="ECO:0007669"/>
    <property type="project" value="UniProtKB-KW"/>
</dbReference>
<evidence type="ECO:0000256" key="1">
    <source>
        <dbReference type="ARBA" id="ARBA00000013"/>
    </source>
</evidence>
<comment type="similarity">
    <text evidence="17">Belongs to the NnrD/CARKD family.</text>
</comment>
<evidence type="ECO:0000256" key="11">
    <source>
        <dbReference type="ARBA" id="ARBA00023235"/>
    </source>
</evidence>
<feature type="binding site" evidence="17">
    <location>
        <position position="258"/>
    </location>
    <ligand>
        <name>(6S)-NADPHX</name>
        <dbReference type="ChEBI" id="CHEBI:64076"/>
    </ligand>
</feature>
<keyword evidence="13" id="KW-0511">Multifunctional enzyme</keyword>
<dbReference type="RefSeq" id="WP_142662427.1">
    <property type="nucleotide sequence ID" value="NZ_FXTK01000004.1"/>
</dbReference>
<dbReference type="HAMAP" id="MF_01965">
    <property type="entry name" value="NADHX_dehydratase"/>
    <property type="match status" value="1"/>
</dbReference>
<dbReference type="Proteomes" id="UP000319014">
    <property type="component" value="Unassembled WGS sequence"/>
</dbReference>
<evidence type="ECO:0000256" key="12">
    <source>
        <dbReference type="ARBA" id="ARBA00023239"/>
    </source>
</evidence>
<evidence type="ECO:0000256" key="4">
    <source>
        <dbReference type="ARBA" id="ARBA00009524"/>
    </source>
</evidence>
<evidence type="ECO:0000256" key="9">
    <source>
        <dbReference type="ARBA" id="ARBA00022958"/>
    </source>
</evidence>
<dbReference type="InterPro" id="IPR030677">
    <property type="entry name" value="Nnr"/>
</dbReference>
<keyword evidence="23" id="KW-1185">Reference proteome</keyword>
<dbReference type="GO" id="GO:0052855">
    <property type="term" value="F:ADP-dependent NAD(P)H-hydrate dehydratase activity"/>
    <property type="evidence" value="ECO:0007669"/>
    <property type="project" value="UniProtKB-UniRule"/>
</dbReference>
<gene>
    <name evidence="17" type="primary">nnrD</name>
    <name evidence="18" type="synonym">nnrE</name>
    <name evidence="22" type="ORF">SAMN06265221_104226</name>
</gene>
<comment type="subunit">
    <text evidence="17">Homotetramer.</text>
</comment>
<dbReference type="GO" id="GO:0052856">
    <property type="term" value="F:NAD(P)HX epimerase activity"/>
    <property type="evidence" value="ECO:0007669"/>
    <property type="project" value="UniProtKB-UniRule"/>
</dbReference>
<keyword evidence="11 18" id="KW-0413">Isomerase</keyword>
<dbReference type="InterPro" id="IPR000631">
    <property type="entry name" value="CARKD"/>
</dbReference>
<feature type="domain" description="YjeF N-terminal" evidence="21">
    <location>
        <begin position="13"/>
        <end position="219"/>
    </location>
</feature>
<evidence type="ECO:0000259" key="21">
    <source>
        <dbReference type="PROSITE" id="PS51385"/>
    </source>
</evidence>
<comment type="catalytic activity">
    <reaction evidence="1 18 19">
        <text>(6R)-NADHX = (6S)-NADHX</text>
        <dbReference type="Rhea" id="RHEA:32215"/>
        <dbReference type="ChEBI" id="CHEBI:64074"/>
        <dbReference type="ChEBI" id="CHEBI:64075"/>
        <dbReference type="EC" id="5.1.99.6"/>
    </reaction>
</comment>
<dbReference type="EC" id="5.1.99.6" evidence="19"/>
<evidence type="ECO:0000256" key="17">
    <source>
        <dbReference type="HAMAP-Rule" id="MF_01965"/>
    </source>
</evidence>
<comment type="similarity">
    <text evidence="3 19">In the N-terminal section; belongs to the NnrE/AIBP family.</text>
</comment>
<feature type="binding site" evidence="18">
    <location>
        <position position="160"/>
    </location>
    <ligand>
        <name>(6S)-NADPHX</name>
        <dbReference type="ChEBI" id="CHEBI:64076"/>
    </ligand>
</feature>
<dbReference type="InterPro" id="IPR036652">
    <property type="entry name" value="YjeF_N_dom_sf"/>
</dbReference>
<dbReference type="PROSITE" id="PS51385">
    <property type="entry name" value="YJEF_N"/>
    <property type="match status" value="1"/>
</dbReference>
<feature type="binding site" evidence="18">
    <location>
        <begin position="65"/>
        <end position="69"/>
    </location>
    <ligand>
        <name>(6S)-NADPHX</name>
        <dbReference type="ChEBI" id="CHEBI:64076"/>
    </ligand>
</feature>
<evidence type="ECO:0000256" key="10">
    <source>
        <dbReference type="ARBA" id="ARBA00023027"/>
    </source>
</evidence>
<comment type="cofactor">
    <cofactor evidence="18 19">
        <name>K(+)</name>
        <dbReference type="ChEBI" id="CHEBI:29103"/>
    </cofactor>
    <text evidence="18 19">Binds 1 potassium ion per subunit.</text>
</comment>
<comment type="function">
    <text evidence="17">Catalyzes the dehydration of the S-form of NAD(P)HX at the expense of ADP, which is converted to AMP. Together with NAD(P)HX epimerase, which catalyzes the epimerization of the S- and R-forms, the enzyme allows the repair of both epimers of NAD(P)HX, a damaged form of NAD(P)H that is a result of enzymatic or heat-dependent hydration.</text>
</comment>
<feature type="binding site" evidence="18">
    <location>
        <position position="66"/>
    </location>
    <ligand>
        <name>K(+)</name>
        <dbReference type="ChEBI" id="CHEBI:29103"/>
    </ligand>
</feature>
<dbReference type="InterPro" id="IPR004443">
    <property type="entry name" value="YjeF_N_dom"/>
</dbReference>
<dbReference type="Gene3D" id="3.40.50.10260">
    <property type="entry name" value="YjeF N-terminal domain"/>
    <property type="match status" value="1"/>
</dbReference>
<keyword evidence="22" id="KW-0808">Transferase</keyword>
<comment type="catalytic activity">
    <reaction evidence="16 17 19">
        <text>(6S)-NADPHX + ADP = AMP + phosphate + NADPH + H(+)</text>
        <dbReference type="Rhea" id="RHEA:32235"/>
        <dbReference type="ChEBI" id="CHEBI:15378"/>
        <dbReference type="ChEBI" id="CHEBI:43474"/>
        <dbReference type="ChEBI" id="CHEBI:57783"/>
        <dbReference type="ChEBI" id="CHEBI:64076"/>
        <dbReference type="ChEBI" id="CHEBI:456215"/>
        <dbReference type="ChEBI" id="CHEBI:456216"/>
        <dbReference type="EC" id="4.2.1.136"/>
    </reaction>
</comment>
<comment type="similarity">
    <text evidence="18">Belongs to the NnrE/AIBP family.</text>
</comment>
<feature type="binding site" evidence="18">
    <location>
        <position position="127"/>
    </location>
    <ligand>
        <name>K(+)</name>
        <dbReference type="ChEBI" id="CHEBI:29103"/>
    </ligand>
</feature>
<evidence type="ECO:0000256" key="8">
    <source>
        <dbReference type="ARBA" id="ARBA00022857"/>
    </source>
</evidence>
<dbReference type="GO" id="GO:0046872">
    <property type="term" value="F:metal ion binding"/>
    <property type="evidence" value="ECO:0007669"/>
    <property type="project" value="UniProtKB-UniRule"/>
</dbReference>
<evidence type="ECO:0000256" key="18">
    <source>
        <dbReference type="HAMAP-Rule" id="MF_01966"/>
    </source>
</evidence>
<comment type="function">
    <text evidence="14 19">Bifunctional enzyme that catalyzes the epimerization of the S- and R-forms of NAD(P)HX and the dehydration of the S-form of NAD(P)HX at the expense of ADP, which is converted to AMP. This allows the repair of both epimers of NAD(P)HX, a damaged form of NAD(P)H that is a result of enzymatic or heat-dependent hydration.</text>
</comment>